<gene>
    <name evidence="3" type="ORF">CP977_29935</name>
    <name evidence="2" type="ORF">GCM10010497_14940</name>
</gene>
<dbReference type="RefSeq" id="WP_152371119.1">
    <property type="nucleotide sequence ID" value="NZ_BMSJ01000002.1"/>
</dbReference>
<dbReference type="Proteomes" id="UP000642014">
    <property type="component" value="Unassembled WGS sequence"/>
</dbReference>
<dbReference type="SUPFAM" id="SSF51735">
    <property type="entry name" value="NAD(P)-binding Rossmann-fold domains"/>
    <property type="match status" value="1"/>
</dbReference>
<organism evidence="2 5">
    <name type="scientific">Streptomyces cinereoruber</name>
    <dbReference type="NCBI Taxonomy" id="67260"/>
    <lineage>
        <taxon>Bacteria</taxon>
        <taxon>Bacillati</taxon>
        <taxon>Actinomycetota</taxon>
        <taxon>Actinomycetes</taxon>
        <taxon>Kitasatosporales</taxon>
        <taxon>Streptomycetaceae</taxon>
        <taxon>Streptomyces</taxon>
    </lineage>
</organism>
<accession>A0AAV4KCS9</accession>
<sequence length="212" mass="21720">MSRIIVFGAGGRAGRAAVTEARSRGHRVTAVVRDPAGHAGLSAADGVRTVAGDVTRADDVARLSAGHDAAISAVHDPAARPEAFFAGASRALLDGLERADVHRLVGVGLASVLETASGDLLMDTSGYPQEYRAFYLGHAAGTDVLHTAAAGPDWLVLSPAGDFGHGGARAGGYRTAPAEATSRISYADFAIALLDEIDAPRHHRTHVGVEAG</sequence>
<dbReference type="GO" id="GO:0016646">
    <property type="term" value="F:oxidoreductase activity, acting on the CH-NH group of donors, NAD or NADP as acceptor"/>
    <property type="evidence" value="ECO:0007669"/>
    <property type="project" value="TreeGrafter"/>
</dbReference>
<reference evidence="2" key="3">
    <citation type="submission" date="2023-08" db="EMBL/GenBank/DDBJ databases">
        <authorList>
            <person name="Sun Q."/>
            <person name="Ohkuma M."/>
        </authorList>
    </citation>
    <scope>NUCLEOTIDE SEQUENCE</scope>
    <source>
        <strain evidence="2">JCM 4205</strain>
    </source>
</reference>
<dbReference type="Pfam" id="PF13460">
    <property type="entry name" value="NAD_binding_10"/>
    <property type="match status" value="1"/>
</dbReference>
<proteinExistence type="predicted"/>
<feature type="domain" description="NAD(P)-binding" evidence="1">
    <location>
        <begin position="8"/>
        <end position="196"/>
    </location>
</feature>
<dbReference type="InterPro" id="IPR051606">
    <property type="entry name" value="Polyketide_Oxido-like"/>
</dbReference>
<dbReference type="Proteomes" id="UP000326029">
    <property type="component" value="Chromosome"/>
</dbReference>
<evidence type="ECO:0000313" key="2">
    <source>
        <dbReference type="EMBL" id="GGR13787.1"/>
    </source>
</evidence>
<dbReference type="InterPro" id="IPR036291">
    <property type="entry name" value="NAD(P)-bd_dom_sf"/>
</dbReference>
<reference evidence="2 5" key="1">
    <citation type="journal article" date="2014" name="Int. J. Syst. Evol. Microbiol.">
        <title>Complete genome sequence of Corynebacterium casei LMG S-19264T (=DSM 44701T), isolated from a smear-ripened cheese.</title>
        <authorList>
            <consortium name="US DOE Joint Genome Institute (JGI-PGF)"/>
            <person name="Walter F."/>
            <person name="Albersmeier A."/>
            <person name="Kalinowski J."/>
            <person name="Ruckert C."/>
        </authorList>
    </citation>
    <scope>NUCLEOTIDE SEQUENCE [LARGE SCALE GENOMIC DNA]</scope>
    <source>
        <strain evidence="2 5">JCM 4205</strain>
    </source>
</reference>
<dbReference type="GeneID" id="95457983"/>
<protein>
    <submittedName>
        <fullName evidence="3">NAD-dependent epimerase/dehydratase family protein</fullName>
    </submittedName>
</protein>
<evidence type="ECO:0000313" key="5">
    <source>
        <dbReference type="Proteomes" id="UP000642014"/>
    </source>
</evidence>
<evidence type="ECO:0000313" key="3">
    <source>
        <dbReference type="EMBL" id="QEV35870.1"/>
    </source>
</evidence>
<dbReference type="EMBL" id="CP023693">
    <property type="protein sequence ID" value="QEV35870.1"/>
    <property type="molecule type" value="Genomic_DNA"/>
</dbReference>
<keyword evidence="4" id="KW-1185">Reference proteome</keyword>
<dbReference type="Gene3D" id="3.40.50.720">
    <property type="entry name" value="NAD(P)-binding Rossmann-like Domain"/>
    <property type="match status" value="1"/>
</dbReference>
<evidence type="ECO:0000259" key="1">
    <source>
        <dbReference type="Pfam" id="PF13460"/>
    </source>
</evidence>
<dbReference type="EMBL" id="BMSJ01000002">
    <property type="protein sequence ID" value="GGR13787.1"/>
    <property type="molecule type" value="Genomic_DNA"/>
</dbReference>
<dbReference type="AlphaFoldDB" id="A0AAV4KCS9"/>
<dbReference type="PANTHER" id="PTHR43355">
    <property type="entry name" value="FLAVIN REDUCTASE (NADPH)"/>
    <property type="match status" value="1"/>
</dbReference>
<evidence type="ECO:0000313" key="4">
    <source>
        <dbReference type="Proteomes" id="UP000326029"/>
    </source>
</evidence>
<name>A0AAV4KCS9_9ACTN</name>
<reference evidence="3 4" key="2">
    <citation type="submission" date="2017-09" db="EMBL/GenBank/DDBJ databases">
        <authorList>
            <person name="Lee N."/>
            <person name="Cho B.-K."/>
        </authorList>
    </citation>
    <scope>NUCLEOTIDE SEQUENCE [LARGE SCALE GENOMIC DNA]</scope>
    <source>
        <strain evidence="3 4">ATCC 19740</strain>
    </source>
</reference>
<dbReference type="InterPro" id="IPR016040">
    <property type="entry name" value="NAD(P)-bd_dom"/>
</dbReference>
<dbReference type="PANTHER" id="PTHR43355:SF2">
    <property type="entry name" value="FLAVIN REDUCTASE (NADPH)"/>
    <property type="match status" value="1"/>
</dbReference>